<protein>
    <submittedName>
        <fullName evidence="1">Uncharacterized protein</fullName>
    </submittedName>
</protein>
<reference evidence="1 2" key="1">
    <citation type="submission" date="2017-04" db="EMBL/GenBank/DDBJ databases">
        <title>Monoglobus pectinilyticus 14 draft genome.</title>
        <authorList>
            <person name="Kim C."/>
            <person name="Rosendale D.I."/>
            <person name="Kelly W.J."/>
            <person name="Tannock G.W."/>
            <person name="Patchett M.L."/>
            <person name="Jordens J.Z."/>
        </authorList>
    </citation>
    <scope>NUCLEOTIDE SEQUENCE [LARGE SCALE GENOMIC DNA]</scope>
    <source>
        <strain evidence="1 2">14</strain>
    </source>
</reference>
<dbReference type="Proteomes" id="UP000235589">
    <property type="component" value="Chromosome"/>
</dbReference>
<dbReference type="InterPro" id="IPR049215">
    <property type="entry name" value="DUF6809"/>
</dbReference>
<accession>A0A2K9P1F9</accession>
<dbReference type="GeneID" id="98062334"/>
<dbReference type="Pfam" id="PF20648">
    <property type="entry name" value="DUF6809"/>
    <property type="match status" value="1"/>
</dbReference>
<evidence type="ECO:0000313" key="1">
    <source>
        <dbReference type="EMBL" id="AUO19091.1"/>
    </source>
</evidence>
<dbReference type="RefSeq" id="WP_102365322.1">
    <property type="nucleotide sequence ID" value="NZ_CP020991.1"/>
</dbReference>
<name>A0A2K9P1F9_9FIRM</name>
<dbReference type="KEGG" id="mpec:B9O19_00917"/>
<keyword evidence="2" id="KW-1185">Reference proteome</keyword>
<dbReference type="EMBL" id="CP020991">
    <property type="protein sequence ID" value="AUO19091.1"/>
    <property type="molecule type" value="Genomic_DNA"/>
</dbReference>
<proteinExistence type="predicted"/>
<dbReference type="AlphaFoldDB" id="A0A2K9P1F9"/>
<gene>
    <name evidence="1" type="ORF">B9O19_00917</name>
</gene>
<organism evidence="1 2">
    <name type="scientific">Monoglobus pectinilyticus</name>
    <dbReference type="NCBI Taxonomy" id="1981510"/>
    <lineage>
        <taxon>Bacteria</taxon>
        <taxon>Bacillati</taxon>
        <taxon>Bacillota</taxon>
        <taxon>Clostridia</taxon>
        <taxon>Monoglobales</taxon>
        <taxon>Monoglobaceae</taxon>
        <taxon>Monoglobus</taxon>
    </lineage>
</organism>
<sequence>MSVLKELYYGNINPHEKRVVSNLEFEKHVKVILENEEKLSITLKNEEKYLFEQLLAAHEEVSSLELLEYFIEGWKLGSRFMLDTFII</sequence>
<dbReference type="OrthoDB" id="2084615at2"/>
<evidence type="ECO:0000313" key="2">
    <source>
        <dbReference type="Proteomes" id="UP000235589"/>
    </source>
</evidence>